<dbReference type="AlphaFoldDB" id="A0A450WC29"/>
<proteinExistence type="predicted"/>
<sequence length="68" mass="7406">MDPTQIHSLATAITANEVKLQAMQDSLNKLHATLDKFGDRINKVEMRMYTIVALISGSLGVAPKFFGG</sequence>
<evidence type="ECO:0000313" key="1">
    <source>
        <dbReference type="EMBL" id="VFK14590.1"/>
    </source>
</evidence>
<organism evidence="1">
    <name type="scientific">Candidatus Kentrum sp. LFY</name>
    <dbReference type="NCBI Taxonomy" id="2126342"/>
    <lineage>
        <taxon>Bacteria</taxon>
        <taxon>Pseudomonadati</taxon>
        <taxon>Pseudomonadota</taxon>
        <taxon>Gammaproteobacteria</taxon>
        <taxon>Candidatus Kentrum</taxon>
    </lineage>
</organism>
<gene>
    <name evidence="1" type="ORF">BECKLFY1418C_GA0070996_100949</name>
</gene>
<dbReference type="EMBL" id="CAADFN010000009">
    <property type="protein sequence ID" value="VFK14590.1"/>
    <property type="molecule type" value="Genomic_DNA"/>
</dbReference>
<reference evidence="1" key="1">
    <citation type="submission" date="2019-02" db="EMBL/GenBank/DDBJ databases">
        <authorList>
            <person name="Gruber-Vodicka R. H."/>
            <person name="Seah K. B. B."/>
        </authorList>
    </citation>
    <scope>NUCLEOTIDE SEQUENCE</scope>
    <source>
        <strain evidence="1">BECK_BY7</strain>
    </source>
</reference>
<name>A0A450WC29_9GAMM</name>
<protein>
    <submittedName>
        <fullName evidence="1">Uncharacterized protein</fullName>
    </submittedName>
</protein>
<accession>A0A450WC29</accession>